<feature type="region of interest" description="Disordered" evidence="1">
    <location>
        <begin position="66"/>
        <end position="86"/>
    </location>
</feature>
<name>A0AAD7H961_9AGAR</name>
<dbReference type="EMBL" id="JARKIB010000322">
    <property type="protein sequence ID" value="KAJ7714597.1"/>
    <property type="molecule type" value="Genomic_DNA"/>
</dbReference>
<feature type="compositionally biased region" description="Acidic residues" evidence="1">
    <location>
        <begin position="74"/>
        <end position="86"/>
    </location>
</feature>
<dbReference type="AlphaFoldDB" id="A0AAD7H961"/>
<protein>
    <submittedName>
        <fullName evidence="2">Uncharacterized protein</fullName>
    </submittedName>
</protein>
<comment type="caution">
    <text evidence="2">The sequence shown here is derived from an EMBL/GenBank/DDBJ whole genome shotgun (WGS) entry which is preliminary data.</text>
</comment>
<evidence type="ECO:0000256" key="1">
    <source>
        <dbReference type="SAM" id="MobiDB-lite"/>
    </source>
</evidence>
<organism evidence="2 3">
    <name type="scientific">Mycena metata</name>
    <dbReference type="NCBI Taxonomy" id="1033252"/>
    <lineage>
        <taxon>Eukaryota</taxon>
        <taxon>Fungi</taxon>
        <taxon>Dikarya</taxon>
        <taxon>Basidiomycota</taxon>
        <taxon>Agaricomycotina</taxon>
        <taxon>Agaricomycetes</taxon>
        <taxon>Agaricomycetidae</taxon>
        <taxon>Agaricales</taxon>
        <taxon>Marasmiineae</taxon>
        <taxon>Mycenaceae</taxon>
        <taxon>Mycena</taxon>
    </lineage>
</organism>
<reference evidence="2" key="1">
    <citation type="submission" date="2023-03" db="EMBL/GenBank/DDBJ databases">
        <title>Massive genome expansion in bonnet fungi (Mycena s.s.) driven by repeated elements and novel gene families across ecological guilds.</title>
        <authorList>
            <consortium name="Lawrence Berkeley National Laboratory"/>
            <person name="Harder C.B."/>
            <person name="Miyauchi S."/>
            <person name="Viragh M."/>
            <person name="Kuo A."/>
            <person name="Thoen E."/>
            <person name="Andreopoulos B."/>
            <person name="Lu D."/>
            <person name="Skrede I."/>
            <person name="Drula E."/>
            <person name="Henrissat B."/>
            <person name="Morin E."/>
            <person name="Kohler A."/>
            <person name="Barry K."/>
            <person name="LaButti K."/>
            <person name="Morin E."/>
            <person name="Salamov A."/>
            <person name="Lipzen A."/>
            <person name="Mereny Z."/>
            <person name="Hegedus B."/>
            <person name="Baldrian P."/>
            <person name="Stursova M."/>
            <person name="Weitz H."/>
            <person name="Taylor A."/>
            <person name="Grigoriev I.V."/>
            <person name="Nagy L.G."/>
            <person name="Martin F."/>
            <person name="Kauserud H."/>
        </authorList>
    </citation>
    <scope>NUCLEOTIDE SEQUENCE</scope>
    <source>
        <strain evidence="2">CBHHK182m</strain>
    </source>
</reference>
<evidence type="ECO:0000313" key="2">
    <source>
        <dbReference type="EMBL" id="KAJ7714597.1"/>
    </source>
</evidence>
<proteinExistence type="predicted"/>
<accession>A0AAD7H961</accession>
<dbReference type="Proteomes" id="UP001215598">
    <property type="component" value="Unassembled WGS sequence"/>
</dbReference>
<gene>
    <name evidence="2" type="ORF">B0H16DRAFT_1742514</name>
</gene>
<sequence length="259" mass="28137">MAMFWERFYAGGRVFYQGSTPEPVTSAPASFKLFGKLFQSKSKGLAHRDDADSVDRVSIATFPVEGAPSILGEPDYDGDDDNATADDDTEVVPQELDELLAVEAGNFAGDGYPRPAPPQSFIEKMAALEKKQAVAVAPDITSARAALVDIQLVLRGESRGKGGGFKTPDFSPWVRVRMEGIRSHLAQYTNPDSLSYGQWGASARQAAIAVGRGVYCARRFAVLSREYCTITFKSTVTCHAPPVDIEFWSRSRVTEAGVE</sequence>
<keyword evidence="3" id="KW-1185">Reference proteome</keyword>
<evidence type="ECO:0000313" key="3">
    <source>
        <dbReference type="Proteomes" id="UP001215598"/>
    </source>
</evidence>